<dbReference type="PANTHER" id="PTHR45923">
    <property type="entry name" value="PROTEIN SEY1"/>
    <property type="match status" value="1"/>
</dbReference>
<keyword evidence="1" id="KW-0812">Transmembrane</keyword>
<keyword evidence="1" id="KW-0472">Membrane</keyword>
<name>A0ABD0U684_DENTH</name>
<comment type="caution">
    <text evidence="3">The sequence shown here is derived from an EMBL/GenBank/DDBJ whole genome shotgun (WGS) entry which is preliminary data.</text>
</comment>
<accession>A0ABD0U684</accession>
<sequence length="353" mass="39622">MLGHLRSKTSEDFKVRFEKALESGEGFAAAAKDCSDLLMSAFNENCKDAGIEQVVVDTSKAQEMLRHNINAYVTSVRVEKFSKLTSLYEDKLNNALSEPVKYLLDDASDKTWPTIRRLLQLERMTTLVDFASMLSSFGIDQAIVETLVEKLEKYAINIVESKAKEEARRVLMNMKDRFETVFSCDSDLMPRLWTRKEDIKAITKMACLASLKSLSVLAVIRLDGEKDNVDETLQLALMDVLSCSTSNRNRSLDALAALASNTWGDVPSARTLIAPVQCKSLWMKFKKKTNDTVKRAIAAQETYERINQVPPPWAIVVMLILGLNELITILRNPLYIWVIFVAFLLGQGVLGPA</sequence>
<keyword evidence="4" id="KW-1185">Reference proteome</keyword>
<dbReference type="AlphaFoldDB" id="A0ABD0U684"/>
<protein>
    <recommendedName>
        <fullName evidence="2">Sey1/RHD3-like three-helix bundle domain-containing protein</fullName>
    </recommendedName>
</protein>
<dbReference type="Pfam" id="PF20428">
    <property type="entry name" value="Sey1_3HB"/>
    <property type="match status" value="1"/>
</dbReference>
<evidence type="ECO:0000313" key="3">
    <source>
        <dbReference type="EMBL" id="KAL0908042.1"/>
    </source>
</evidence>
<reference evidence="3 4" key="1">
    <citation type="journal article" date="2024" name="Plant Biotechnol. J.">
        <title>Dendrobium thyrsiflorum genome and its molecular insights into genes involved in important horticultural traits.</title>
        <authorList>
            <person name="Chen B."/>
            <person name="Wang J.Y."/>
            <person name="Zheng P.J."/>
            <person name="Li K.L."/>
            <person name="Liang Y.M."/>
            <person name="Chen X.F."/>
            <person name="Zhang C."/>
            <person name="Zhao X."/>
            <person name="He X."/>
            <person name="Zhang G.Q."/>
            <person name="Liu Z.J."/>
            <person name="Xu Q."/>
        </authorList>
    </citation>
    <scope>NUCLEOTIDE SEQUENCE [LARGE SCALE GENOMIC DNA]</scope>
    <source>
        <strain evidence="3">GZMU011</strain>
    </source>
</reference>
<dbReference type="Proteomes" id="UP001552299">
    <property type="component" value="Unassembled WGS sequence"/>
</dbReference>
<dbReference type="PANTHER" id="PTHR45923:SF2">
    <property type="entry name" value="PROTEIN SEY1"/>
    <property type="match status" value="1"/>
</dbReference>
<feature type="transmembrane region" description="Helical" evidence="1">
    <location>
        <begin position="310"/>
        <end position="327"/>
    </location>
</feature>
<gene>
    <name evidence="3" type="ORF">M5K25_022507</name>
</gene>
<evidence type="ECO:0000256" key="1">
    <source>
        <dbReference type="SAM" id="Phobius"/>
    </source>
</evidence>
<feature type="domain" description="Sey1/RHD3-like three-helix bundle" evidence="2">
    <location>
        <begin position="1"/>
        <end position="349"/>
    </location>
</feature>
<proteinExistence type="predicted"/>
<keyword evidence="1" id="KW-1133">Transmembrane helix</keyword>
<evidence type="ECO:0000313" key="4">
    <source>
        <dbReference type="Proteomes" id="UP001552299"/>
    </source>
</evidence>
<evidence type="ECO:0000259" key="2">
    <source>
        <dbReference type="Pfam" id="PF20428"/>
    </source>
</evidence>
<dbReference type="EMBL" id="JANQDX010000017">
    <property type="protein sequence ID" value="KAL0908042.1"/>
    <property type="molecule type" value="Genomic_DNA"/>
</dbReference>
<dbReference type="InterPro" id="IPR046758">
    <property type="entry name" value="Sey1/RHD3-like_3HB"/>
</dbReference>
<dbReference type="InterPro" id="IPR008803">
    <property type="entry name" value="RHD3/Sey1"/>
</dbReference>
<organism evidence="3 4">
    <name type="scientific">Dendrobium thyrsiflorum</name>
    <name type="common">Pinecone-like raceme dendrobium</name>
    <name type="synonym">Orchid</name>
    <dbReference type="NCBI Taxonomy" id="117978"/>
    <lineage>
        <taxon>Eukaryota</taxon>
        <taxon>Viridiplantae</taxon>
        <taxon>Streptophyta</taxon>
        <taxon>Embryophyta</taxon>
        <taxon>Tracheophyta</taxon>
        <taxon>Spermatophyta</taxon>
        <taxon>Magnoliopsida</taxon>
        <taxon>Liliopsida</taxon>
        <taxon>Asparagales</taxon>
        <taxon>Orchidaceae</taxon>
        <taxon>Epidendroideae</taxon>
        <taxon>Malaxideae</taxon>
        <taxon>Dendrobiinae</taxon>
        <taxon>Dendrobium</taxon>
    </lineage>
</organism>
<feature type="transmembrane region" description="Helical" evidence="1">
    <location>
        <begin position="334"/>
        <end position="350"/>
    </location>
</feature>